<comment type="subcellular location">
    <subcellularLocation>
        <location evidence="1">Membrane</location>
        <topology evidence="1">Multi-pass membrane protein</topology>
    </subcellularLocation>
</comment>
<feature type="transmembrane region" description="Helical" evidence="5">
    <location>
        <begin position="375"/>
        <end position="394"/>
    </location>
</feature>
<keyword evidence="3 5" id="KW-1133">Transmembrane helix</keyword>
<keyword evidence="2 5" id="KW-0812">Transmembrane</keyword>
<feature type="chain" id="PRO_5045678168" description="Nodulin-like domain-containing protein" evidence="6">
    <location>
        <begin position="23"/>
        <end position="538"/>
    </location>
</feature>
<dbReference type="PANTHER" id="PTHR21576:SF11">
    <property type="entry name" value="MAJOR FACILITATOR SUPERFAMILY PROTEIN"/>
    <property type="match status" value="1"/>
</dbReference>
<evidence type="ECO:0000256" key="6">
    <source>
        <dbReference type="SAM" id="SignalP"/>
    </source>
</evidence>
<feature type="transmembrane region" description="Helical" evidence="5">
    <location>
        <begin position="464"/>
        <end position="488"/>
    </location>
</feature>
<feature type="transmembrane region" description="Helical" evidence="5">
    <location>
        <begin position="508"/>
        <end position="527"/>
    </location>
</feature>
<reference evidence="9 10" key="1">
    <citation type="journal article" date="2024" name="G3 (Bethesda)">
        <title>Genome assembly of Hibiscus sabdariffa L. provides insights into metabolisms of medicinal natural products.</title>
        <authorList>
            <person name="Kim T."/>
        </authorList>
    </citation>
    <scope>NUCLEOTIDE SEQUENCE [LARGE SCALE GENOMIC DNA]</scope>
    <source>
        <strain evidence="9">TK-2024</strain>
        <tissue evidence="9">Old leaves</tissue>
    </source>
</reference>
<dbReference type="InterPro" id="IPR036259">
    <property type="entry name" value="MFS_trans_sf"/>
</dbReference>
<keyword evidence="4 5" id="KW-0472">Membrane</keyword>
<dbReference type="SUPFAM" id="SSF103473">
    <property type="entry name" value="MFS general substrate transporter"/>
    <property type="match status" value="1"/>
</dbReference>
<dbReference type="Gene3D" id="1.20.1250.20">
    <property type="entry name" value="MFS general substrate transporter like domains"/>
    <property type="match status" value="1"/>
</dbReference>
<feature type="transmembrane region" description="Helical" evidence="5">
    <location>
        <begin position="337"/>
        <end position="355"/>
    </location>
</feature>
<feature type="domain" description="NFD4 C-terminal" evidence="8">
    <location>
        <begin position="322"/>
        <end position="533"/>
    </location>
</feature>
<evidence type="ECO:0000259" key="7">
    <source>
        <dbReference type="Pfam" id="PF06813"/>
    </source>
</evidence>
<keyword evidence="10" id="KW-1185">Reference proteome</keyword>
<dbReference type="Pfam" id="PF23262">
    <property type="entry name" value="NFD4_C"/>
    <property type="match status" value="1"/>
</dbReference>
<accession>A0ABR2SBK6</accession>
<evidence type="ECO:0000259" key="8">
    <source>
        <dbReference type="Pfam" id="PF23262"/>
    </source>
</evidence>
<feature type="transmembrane region" description="Helical" evidence="5">
    <location>
        <begin position="105"/>
        <end position="127"/>
    </location>
</feature>
<keyword evidence="6" id="KW-0732">Signal</keyword>
<evidence type="ECO:0000313" key="9">
    <source>
        <dbReference type="EMBL" id="KAK9022401.1"/>
    </source>
</evidence>
<feature type="transmembrane region" description="Helical" evidence="5">
    <location>
        <begin position="238"/>
        <end position="257"/>
    </location>
</feature>
<organism evidence="9 10">
    <name type="scientific">Hibiscus sabdariffa</name>
    <name type="common">roselle</name>
    <dbReference type="NCBI Taxonomy" id="183260"/>
    <lineage>
        <taxon>Eukaryota</taxon>
        <taxon>Viridiplantae</taxon>
        <taxon>Streptophyta</taxon>
        <taxon>Embryophyta</taxon>
        <taxon>Tracheophyta</taxon>
        <taxon>Spermatophyta</taxon>
        <taxon>Magnoliopsida</taxon>
        <taxon>eudicotyledons</taxon>
        <taxon>Gunneridae</taxon>
        <taxon>Pentapetalae</taxon>
        <taxon>rosids</taxon>
        <taxon>malvids</taxon>
        <taxon>Malvales</taxon>
        <taxon>Malvaceae</taxon>
        <taxon>Malvoideae</taxon>
        <taxon>Hibiscus</taxon>
    </lineage>
</organism>
<dbReference type="Proteomes" id="UP001396334">
    <property type="component" value="Unassembled WGS sequence"/>
</dbReference>
<dbReference type="PANTHER" id="PTHR21576">
    <property type="entry name" value="UNCHARACTERIZED NODULIN-LIKE PROTEIN"/>
    <property type="match status" value="1"/>
</dbReference>
<feature type="transmembrane region" description="Helical" evidence="5">
    <location>
        <begin position="429"/>
        <end position="452"/>
    </location>
</feature>
<dbReference type="InterPro" id="IPR010658">
    <property type="entry name" value="Nodulin-like"/>
</dbReference>
<comment type="caution">
    <text evidence="9">The sequence shown here is derived from an EMBL/GenBank/DDBJ whole genome shotgun (WGS) entry which is preliminary data.</text>
</comment>
<evidence type="ECO:0000256" key="2">
    <source>
        <dbReference type="ARBA" id="ARBA00022692"/>
    </source>
</evidence>
<evidence type="ECO:0000256" key="3">
    <source>
        <dbReference type="ARBA" id="ARBA00022989"/>
    </source>
</evidence>
<feature type="transmembrane region" description="Helical" evidence="5">
    <location>
        <begin position="406"/>
        <end position="423"/>
    </location>
</feature>
<feature type="transmembrane region" description="Helical" evidence="5">
    <location>
        <begin position="171"/>
        <end position="194"/>
    </location>
</feature>
<gene>
    <name evidence="9" type="ORF">V6N11_002671</name>
</gene>
<evidence type="ECO:0000256" key="1">
    <source>
        <dbReference type="ARBA" id="ARBA00004141"/>
    </source>
</evidence>
<name>A0ABR2SBK6_9ROSI</name>
<evidence type="ECO:0000256" key="5">
    <source>
        <dbReference type="SAM" id="Phobius"/>
    </source>
</evidence>
<sequence>MARTYLQWLSLVAIIWLQSINGTNSNFPAYSSQLKYLLSISQIQLNNLAFASDAGKLFGWISGIAANHLPMWLVLILGSALGLIGYGVQYLFLTGHVSNLSYGAIFFLTVLAGNSICWINTVCYIVTIKNFPLDRQLAIGLTGSYLGLSAKIYTNIVDVFFPYSAMERAKAYLILSSVLPFAVSIVSAPVVKVINVVKTNRAKVAFILILVITAATGTFAVVGSLGSASSSLSPLTSAAGMAALLLAPLLIPLGLGLRQQIKQLVPGRILNRLNREEKVYIEEFNNVSMENLESGVKEINGELSQSYSGDDNVSETNETIRVMEEIGVKVMLRRLSFWLYFFVYLFGITLGLVFFNNLGQIAESRGCSASALVSLFSSFGFFGRLVPSVVDYFFSRSKYMISRTAFVVALMTPTGVAFFLLLVDDNTELWLYISTAIIAVCTGAITSISVSLTTELFGTKNFGINHNVVVANIPIGSFLFGYLAATVYRREGNAEGKCFGMECYRKTFVLWGTLCFIGTFLALILYGRTRKFYNSLRS</sequence>
<proteinExistence type="predicted"/>
<dbReference type="Pfam" id="PF06813">
    <property type="entry name" value="Nodulin-like"/>
    <property type="match status" value="1"/>
</dbReference>
<evidence type="ECO:0000256" key="4">
    <source>
        <dbReference type="ARBA" id="ARBA00023136"/>
    </source>
</evidence>
<protein>
    <recommendedName>
        <fullName evidence="11">Nodulin-like domain-containing protein</fullName>
    </recommendedName>
</protein>
<dbReference type="EMBL" id="JBBPBN010000015">
    <property type="protein sequence ID" value="KAK9022401.1"/>
    <property type="molecule type" value="Genomic_DNA"/>
</dbReference>
<feature type="signal peptide" evidence="6">
    <location>
        <begin position="1"/>
        <end position="22"/>
    </location>
</feature>
<dbReference type="InterPro" id="IPR056555">
    <property type="entry name" value="NFD4_C"/>
</dbReference>
<feature type="transmembrane region" description="Helical" evidence="5">
    <location>
        <begin position="206"/>
        <end position="226"/>
    </location>
</feature>
<feature type="domain" description="Nodulin-like" evidence="7">
    <location>
        <begin position="7"/>
        <end position="253"/>
    </location>
</feature>
<feature type="transmembrane region" description="Helical" evidence="5">
    <location>
        <begin position="69"/>
        <end position="93"/>
    </location>
</feature>
<evidence type="ECO:0000313" key="10">
    <source>
        <dbReference type="Proteomes" id="UP001396334"/>
    </source>
</evidence>
<evidence type="ECO:0008006" key="11">
    <source>
        <dbReference type="Google" id="ProtNLM"/>
    </source>
</evidence>